<organism evidence="2 3">
    <name type="scientific">Strongyloides papillosus</name>
    <name type="common">Intestinal threadworm</name>
    <dbReference type="NCBI Taxonomy" id="174720"/>
    <lineage>
        <taxon>Eukaryota</taxon>
        <taxon>Metazoa</taxon>
        <taxon>Ecdysozoa</taxon>
        <taxon>Nematoda</taxon>
        <taxon>Chromadorea</taxon>
        <taxon>Rhabditida</taxon>
        <taxon>Tylenchina</taxon>
        <taxon>Panagrolaimomorpha</taxon>
        <taxon>Strongyloidoidea</taxon>
        <taxon>Strongyloididae</taxon>
        <taxon>Strongyloides</taxon>
    </lineage>
</organism>
<dbReference type="Proteomes" id="UP000046392">
    <property type="component" value="Unplaced"/>
</dbReference>
<keyword evidence="2" id="KW-1185">Reference proteome</keyword>
<dbReference type="AlphaFoldDB" id="A0A0N5CGB5"/>
<sequence length="389" mass="44439">MPSLDVGYICCKDDVTQVDEDKHWNRLNKTTENLVKYFNYELYVKEHGSLLKSSIIAHLVLSPENNYNPMSTIVSTYNSKSKFYSGQKVYYEHLNEYDKCEDFDQEYLKGYAVPNLPWLPIPDITATLRLKVNGIVLNFKNIIDNKFGRMDIYIVDISDMDNGQVGCHAVPDQMKHPSFEDFYEKRYKTYLLMFDENTNDYIKVNNITSLESNFRYICTLNLEPTNSVKVKSEYIKETEFIIQLISSTSNNSNIWIIFVVSVTIILLLIIGLIIFRKLQLKKKNSSNSLSTSTSSQSTSTSSTIISDVSNIPIIQKKNVATKSTNMQKTMANKNLNTNNKMTNLKQKVAATNSNLNLVNQAVNGPKKVVEKNTNHKKISKTGDSVFKLK</sequence>
<accession>A0A0N5CGB5</accession>
<protein>
    <submittedName>
        <fullName evidence="3">Ig-like domain-containing protein</fullName>
    </submittedName>
</protein>
<keyword evidence="1" id="KW-0472">Membrane</keyword>
<evidence type="ECO:0000313" key="2">
    <source>
        <dbReference type="Proteomes" id="UP000046392"/>
    </source>
</evidence>
<name>A0A0N5CGB5_STREA</name>
<proteinExistence type="predicted"/>
<reference evidence="3" key="1">
    <citation type="submission" date="2017-02" db="UniProtKB">
        <authorList>
            <consortium name="WormBaseParasite"/>
        </authorList>
    </citation>
    <scope>IDENTIFICATION</scope>
</reference>
<keyword evidence="1" id="KW-1133">Transmembrane helix</keyword>
<evidence type="ECO:0000313" key="3">
    <source>
        <dbReference type="WBParaSite" id="SPAL_0001689400.1"/>
    </source>
</evidence>
<dbReference type="WBParaSite" id="SPAL_0001689400.1">
    <property type="protein sequence ID" value="SPAL_0001689400.1"/>
    <property type="gene ID" value="SPAL_0001689400"/>
</dbReference>
<keyword evidence="1" id="KW-0812">Transmembrane</keyword>
<evidence type="ECO:0000256" key="1">
    <source>
        <dbReference type="SAM" id="Phobius"/>
    </source>
</evidence>
<feature type="transmembrane region" description="Helical" evidence="1">
    <location>
        <begin position="254"/>
        <end position="275"/>
    </location>
</feature>